<keyword evidence="5" id="KW-0315">Glutamine amidotransferase</keyword>
<dbReference type="GO" id="GO:0008318">
    <property type="term" value="F:protein prenyltransferase activity"/>
    <property type="evidence" value="ECO:0007669"/>
    <property type="project" value="InterPro"/>
</dbReference>
<feature type="domain" description="Trs120/TRAPPC9 fourth Ig-like" evidence="17">
    <location>
        <begin position="1213"/>
        <end position="1356"/>
    </location>
</feature>
<dbReference type="InterPro" id="IPR006805">
    <property type="entry name" value="Anth_synth_I_N"/>
</dbReference>
<dbReference type="eggNOG" id="KOG0529">
    <property type="taxonomic scope" value="Eukaryota"/>
</dbReference>
<dbReference type="STRING" id="655827.E9EA26"/>
<feature type="region of interest" description="Disordered" evidence="9">
    <location>
        <begin position="2496"/>
        <end position="2527"/>
    </location>
</feature>
<feature type="domain" description="Trs120/TRAPPC9 first Ig-like" evidence="15">
    <location>
        <begin position="716"/>
        <end position="895"/>
    </location>
</feature>
<evidence type="ECO:0000259" key="17">
    <source>
        <dbReference type="Pfam" id="PF26283"/>
    </source>
</evidence>
<dbReference type="PANTHER" id="PTHR21512:SF5">
    <property type="entry name" value="TRAFFICKING PROTEIN PARTICLE COMPLEX SUBUNIT 9"/>
    <property type="match status" value="1"/>
</dbReference>
<feature type="domain" description="Anthranilate synthase component I N-terminal" evidence="12">
    <location>
        <begin position="2260"/>
        <end position="2401"/>
    </location>
</feature>
<evidence type="ECO:0000256" key="3">
    <source>
        <dbReference type="ARBA" id="ARBA00005009"/>
    </source>
</evidence>
<dbReference type="InterPro" id="IPR005801">
    <property type="entry name" value="ADC_synthase"/>
</dbReference>
<feature type="region of interest" description="Disordered" evidence="9">
    <location>
        <begin position="2454"/>
        <end position="2473"/>
    </location>
</feature>
<feature type="compositionally biased region" description="Polar residues" evidence="9">
    <location>
        <begin position="214"/>
        <end position="223"/>
    </location>
</feature>
<evidence type="ECO:0000259" key="10">
    <source>
        <dbReference type="Pfam" id="PF00117"/>
    </source>
</evidence>
<organism evidence="19">
    <name type="scientific">Metarhizium acridum (strain CQMa 102)</name>
    <dbReference type="NCBI Taxonomy" id="655827"/>
    <lineage>
        <taxon>Eukaryota</taxon>
        <taxon>Fungi</taxon>
        <taxon>Dikarya</taxon>
        <taxon>Ascomycota</taxon>
        <taxon>Pezizomycotina</taxon>
        <taxon>Sordariomycetes</taxon>
        <taxon>Hypocreomycetidae</taxon>
        <taxon>Hypocreales</taxon>
        <taxon>Clavicipitaceae</taxon>
        <taxon>Metarhizium</taxon>
    </lineage>
</organism>
<evidence type="ECO:0000256" key="8">
    <source>
        <dbReference type="ARBA" id="ARBA00031904"/>
    </source>
</evidence>
<keyword evidence="6" id="KW-0333">Golgi apparatus</keyword>
<evidence type="ECO:0000313" key="19">
    <source>
        <dbReference type="Proteomes" id="UP000002499"/>
    </source>
</evidence>
<feature type="compositionally biased region" description="Low complexity" evidence="9">
    <location>
        <begin position="242"/>
        <end position="270"/>
    </location>
</feature>
<evidence type="ECO:0000256" key="2">
    <source>
        <dbReference type="ARBA" id="ARBA00004555"/>
    </source>
</evidence>
<dbReference type="InterPro" id="IPR058568">
    <property type="entry name" value="Ig_TRAPPC9_Trs120_4th"/>
</dbReference>
<dbReference type="InterPro" id="IPR058564">
    <property type="entry name" value="TPR_TRAPPC9_Trs120"/>
</dbReference>
<comment type="catalytic activity">
    <reaction evidence="1">
        <text>chorismate + L-glutamine = 4-amino-4-deoxychorismate + L-glutamate</text>
        <dbReference type="Rhea" id="RHEA:11672"/>
        <dbReference type="ChEBI" id="CHEBI:29748"/>
        <dbReference type="ChEBI" id="CHEBI:29985"/>
        <dbReference type="ChEBI" id="CHEBI:58359"/>
        <dbReference type="ChEBI" id="CHEBI:58406"/>
        <dbReference type="EC" id="2.6.1.85"/>
    </reaction>
</comment>
<dbReference type="GO" id="GO:0046656">
    <property type="term" value="P:folic acid biosynthetic process"/>
    <property type="evidence" value="ECO:0007669"/>
    <property type="project" value="UniProtKB-KW"/>
</dbReference>
<gene>
    <name evidence="18" type="ORF">MAC_06724</name>
</gene>
<dbReference type="Proteomes" id="UP000002499">
    <property type="component" value="Unassembled WGS sequence"/>
</dbReference>
<dbReference type="Pfam" id="PF26282">
    <property type="entry name" value="Ig_TRAPPC9-Trs120_3rd"/>
    <property type="match status" value="1"/>
</dbReference>
<dbReference type="HOGENOM" id="CLU_226884_0_0_1"/>
<dbReference type="Pfam" id="PF00425">
    <property type="entry name" value="Chorismate_bind"/>
    <property type="match status" value="1"/>
</dbReference>
<sequence length="2793" mass="310028">MFSPLAYPDGAMLYDLITYVPPVSHLALSPFDLYREPLVLIALADGEELQDKTFSKRYSASRAATTVERNVHALYQELEELRDNFPKVLVHQVVIFDYISPEGVNVHMPEGILSVPPKDMRKRTTMKTVMCDISSLVLAEMTTLAKSFEAMSTIESPGLYAAKNMNGNAWGGNGDGSLASLSRRNSQFSLPQQLSRSSSASSVADKTQARLSMPPTTSRSPSNAAGRPSTPPRSGLSATPMSPDGGQSGSSTGPSSPDQKTQRSDVNSSRDLSRDRVSVQGFGPGGANDRWRLRGKGRTSVLIGSMYLLAGRWSDSLRELSEGATAARSLNDHIWHGKALELIIMNLVLLGWSKLEFQVPTVCLPNHERSTSMSEVLKSEPDSANHSQPKHIRHLQNLLPELLDRILGLFSRISSENLPPLPLAETTVRFCKLQSAMHFSGGKLDQKAFNAIVTGELPTQTLTTSPRFTVTPSRQQIVNMLFKAFPSSGTELLTTADRTSILSGIANVLGALGYHRKKAMVIRELVSVLIAGLVEARTRGAAEAGIHPAAGLVSLVPGSDRTSTAGVALDLGEGDIEHGIEPFLELLCRSYGVVGFDMRKERDRADDSDNTTVARVLIQSSTRFFGFTEIKLNILRACINFSEALPDFDGVLKFSSDLMRTAGSGIAPGPKREDAAPHIHKEEQVRLVTNIVRTAALTERIGLEGLAAEYWDEFLVRGIALEPLPSARTPIPHAKSVLPGANTSRASQDVNPFIYNPFLKEPDEVAAENLVAGELATFKVTLQNTYDVEVDIESMRLDTDGVDFEPVPENVILGPYRTQLVRLKGRPKASGSIKITGAVIKIRGCRERRFPIFARHWTPSRAGKIKTKGPPALESSSGAAPVKPETKVLNLNVVQPQPLVVVKSTSLAQSSIMILEGEKQVFTVTLRNTSTTTPVDFLLFSFKDSTQGPLQAALENRDATPAELYEYELVLMKRQALRLPRNNQNRYIPPGGEATFEFEILGKPGLTHAAIQADYTCLGVPRDEVTEQFYTRQVLLDLTVTVNASVELSRIDAVPVQGRVPPALLKRVGADERTASPDKYFLLAVDLRNAWPSQMLVQLEGEDGMMVGDSILPGKTSRIVIPIKRVYLEDPHESVPTLNPSRNRQFVVSTSKISPDMERANREAFWYREKLLENLKATWQTTSVPKRNGVVELRNIRLTPRMIEAIKCDEVDIAISIDGAPDNIAYVDEFMQMRVQIANRAAKPILPLIRLMPALCHRPLNVALDYTRKFAWNGALQQQLPELKGHQATEFVIGVTALCRGEFELAASVEEARVLDDGLKEGRESERRRSDTQKLMDAALGVKERRVWVADESVGFEMLCMEWGASVCLEECFAVIEYKLVNVLLVRRRFLVLPHSLYFMWSWWDAVVNNKDTVHGPSKRLSTMSSLHLAVKCSSSAPTANRTTQACMSNVVNHGVARTFRVRTEEQRLQDLEKIRKYRALEDEVRAKAASAAYTPELFQLTSKLLSINPEYYTIWNIRRRCLLSSLLSHQPPDTRDSAPDDVEQQASSDGSVLQSELSFTIPLLMQSPKCYWIWNFRQWTLSQAILRLPAPAARQIWETELGLTSKMLDRDQRNFHAWSYRRLVVGRLESPELQGRSMAEEEFSYTTRIIHRDLSNFSAWHNRSQLISRLLEERGAGAEQRAAMLVEELQLVREALNVGPEDQSLWYYHQFLVSQIVNRGGFGGTFVPDLTADDKVAYLGREIDEIKELLEDYDDIKWIYESLLEYTLALGRLDQGRGRAGDLRGWLAKLRVLDPMRVGRWNDVERQVDLEPRAHWQRAQMFIHGCIPHDSCHRVPSGAGVFSRDKPPGFFGLARQKSMKRPGTLSNSNSNFLFWFPASAATIAIAIAIGSCNPQQNDAAVASDITKGAMGVISSTPTAEELPAHGVDTSGAGRRILFLDAYDSFTNNIVSLVKDALGSNVSVHVLHMDLRTIDSDSTPNWTRQQFLDRLSDFDAIVCGPGPGSPLHDADVGAFKLLWDLPREQSVPVLGICLGFQSLVEHFGGNIRRLRRGLHGMVREIDHVQVPPTDIFDKVPRFKATLYHSLCADIGQDDVPERDWPTARWLPSKQAPELQPLAWILEDYDGENRHDPERILMAVRHTTRPLWGVQYHPESVCTDAAAKGVIRNWFRQALKWNEAARREVRRKPSVGHVDSLNPSNHSPPGLDSGRKLSACPWWNDLQSDLARRGIRPGYACRQIKLPGGVDTADIAEVLGLGYKDTIILDSSSTINGDPLARSSVIALGVDEALRLEYHVGDSHLVLRQPAASGRPEKSRRIYLGEDVDPWSPWHVMSEYWRWRKVSEDDHTPTFKGGFMGFVTYEMGLSTLSPGSVSKARGHHRPDLCMAWVSKSVVLDHQAGVAYVQALTSEDCDGLWIDDVVQAIETSHAWQHPGYERGPDAKSRRSNEALLDHVRKGGGRLHVSVPDSDGYESDVSKCQDYIRDGESYELCLTAQTTMTRPRGNDQPHHTRTSPAPREQSSSRKLPPVDEACQHGTPWQIYRALRARQPAPFGSFTRLGGATIISSSPERFLMHDPKGLCSMRPMKGTVRKSSAVSTLAQAEEILHVPKEEAENLMIVDLVRHDLYGVCGAQSVTVPDLLRVEEYASVFQMVTAVNGQLPAEKLEAGTDPTRGEFPFTGMDVLASCLPPGSMTGAPKKRSCEILQTIEPTERSVYSGVIGYLDVQGKGDWSVTIRTMFRWDDEQAPAQDGELEPREVWRIGAGGAVTTLSTPEGEREEMFTKLCGPLGTFSDVA</sequence>
<dbReference type="InterPro" id="IPR013935">
    <property type="entry name" value="Trs120_TRAPPC9"/>
</dbReference>
<dbReference type="eggNOG" id="KOG1953">
    <property type="taxonomic scope" value="Eukaryota"/>
</dbReference>
<dbReference type="PANTHER" id="PTHR21512">
    <property type="entry name" value="TRAFFICKING PROTEIN PARTICLE COMPLEX SUBUNIT 9"/>
    <property type="match status" value="1"/>
</dbReference>
<feature type="region of interest" description="Disordered" evidence="9">
    <location>
        <begin position="184"/>
        <end position="291"/>
    </location>
</feature>
<dbReference type="InterPro" id="IPR006221">
    <property type="entry name" value="TrpG/PapA_dom"/>
</dbReference>
<dbReference type="GO" id="GO:0046654">
    <property type="term" value="P:tetrahydrofolate biosynthetic process"/>
    <property type="evidence" value="ECO:0007669"/>
    <property type="project" value="UniProtKB-UniPathway"/>
</dbReference>
<dbReference type="Pfam" id="PF26280">
    <property type="entry name" value="Ig_TRAPPC9-Trs120_2nd"/>
    <property type="match status" value="1"/>
</dbReference>
<keyword evidence="4" id="KW-0289">Folate biosynthesis</keyword>
<evidence type="ECO:0000259" key="11">
    <source>
        <dbReference type="Pfam" id="PF00425"/>
    </source>
</evidence>
<dbReference type="Pfam" id="PF26251">
    <property type="entry name" value="TPR_TRAPPC9-Trs120"/>
    <property type="match status" value="1"/>
</dbReference>
<dbReference type="Gene3D" id="3.40.50.880">
    <property type="match status" value="1"/>
</dbReference>
<comment type="pathway">
    <text evidence="3">Cofactor biosynthesis; tetrahydrofolate biosynthesis; 4-aminobenzoate from chorismate: step 1/2.</text>
</comment>
<feature type="domain" description="Trs120/TRAPPC9 third Ig-like" evidence="16">
    <location>
        <begin position="1046"/>
        <end position="1207"/>
    </location>
</feature>
<protein>
    <recommendedName>
        <fullName evidence="8">p-aminobenzoic acid synthase</fullName>
    </recommendedName>
    <alternativeName>
        <fullName evidence="7">Para-aminobenzoate synthase</fullName>
    </alternativeName>
</protein>
<dbReference type="EMBL" id="GL698530">
    <property type="protein sequence ID" value="EFY87276.1"/>
    <property type="molecule type" value="Genomic_DNA"/>
</dbReference>
<evidence type="ECO:0000256" key="5">
    <source>
        <dbReference type="ARBA" id="ARBA00022962"/>
    </source>
</evidence>
<evidence type="ECO:0000259" key="15">
    <source>
        <dbReference type="Pfam" id="PF26254"/>
    </source>
</evidence>
<feature type="compositionally biased region" description="Low complexity" evidence="9">
    <location>
        <begin position="186"/>
        <end position="202"/>
    </location>
</feature>
<dbReference type="InterPro" id="IPR015890">
    <property type="entry name" value="Chorismate_C"/>
</dbReference>
<reference evidence="18 19" key="1">
    <citation type="journal article" date="2011" name="PLoS Genet.">
        <title>Genome sequencing and comparative transcriptomics of the model entomopathogenic fungi Metarhizium anisopliae and M. acridum.</title>
        <authorList>
            <person name="Gao Q."/>
            <person name="Jin K."/>
            <person name="Ying S.H."/>
            <person name="Zhang Y."/>
            <person name="Xiao G."/>
            <person name="Shang Y."/>
            <person name="Duan Z."/>
            <person name="Hu X."/>
            <person name="Xie X.Q."/>
            <person name="Zhou G."/>
            <person name="Peng G."/>
            <person name="Luo Z."/>
            <person name="Huang W."/>
            <person name="Wang B."/>
            <person name="Fang W."/>
            <person name="Wang S."/>
            <person name="Zhong Y."/>
            <person name="Ma L.J."/>
            <person name="St Leger R.J."/>
            <person name="Zhao G.P."/>
            <person name="Pei Y."/>
            <person name="Feng M.G."/>
            <person name="Xia Y."/>
            <person name="Wang C."/>
        </authorList>
    </citation>
    <scope>NUCLEOTIDE SEQUENCE [LARGE SCALE GENOMIC DNA]</scope>
    <source>
        <strain evidence="18 19">CQMa 102</strain>
    </source>
</reference>
<evidence type="ECO:0000256" key="9">
    <source>
        <dbReference type="SAM" id="MobiDB-lite"/>
    </source>
</evidence>
<accession>E9EA26</accession>
<dbReference type="SUPFAM" id="SSF52317">
    <property type="entry name" value="Class I glutamine amidotransferase-like"/>
    <property type="match status" value="1"/>
</dbReference>
<name>E9EA26_METAQ</name>
<evidence type="ECO:0000259" key="12">
    <source>
        <dbReference type="Pfam" id="PF04715"/>
    </source>
</evidence>
<dbReference type="InParanoid" id="E9EA26"/>
<dbReference type="NCBIfam" id="TIGR01823">
    <property type="entry name" value="PabB-fungal"/>
    <property type="match status" value="1"/>
</dbReference>
<feature type="domain" description="Chorismate-utilising enzyme C-terminal" evidence="11">
    <location>
        <begin position="2533"/>
        <end position="2781"/>
    </location>
</feature>
<evidence type="ECO:0000259" key="16">
    <source>
        <dbReference type="Pfam" id="PF26282"/>
    </source>
</evidence>
<dbReference type="InterPro" id="IPR058565">
    <property type="entry name" value="Ig_TRAPPC9_Trs120_1st"/>
</dbReference>
<dbReference type="Gene3D" id="3.60.120.10">
    <property type="entry name" value="Anthranilate synthase"/>
    <property type="match status" value="1"/>
</dbReference>
<dbReference type="eggNOG" id="KOG1224">
    <property type="taxonomic scope" value="Eukaryota"/>
</dbReference>
<dbReference type="InterPro" id="IPR058563">
    <property type="entry name" value="Trs120_TRAPPC9_N"/>
</dbReference>
<dbReference type="InterPro" id="IPR017926">
    <property type="entry name" value="GATASE"/>
</dbReference>
<proteinExistence type="predicted"/>
<dbReference type="Pfam" id="PF01239">
    <property type="entry name" value="PPTA"/>
    <property type="match status" value="5"/>
</dbReference>
<dbReference type="GO" id="GO:0046820">
    <property type="term" value="F:4-amino-4-deoxychorismate synthase activity"/>
    <property type="evidence" value="ECO:0007669"/>
    <property type="project" value="UniProtKB-EC"/>
</dbReference>
<comment type="subcellular location">
    <subcellularLocation>
        <location evidence="2">Golgi apparatus</location>
    </subcellularLocation>
</comment>
<dbReference type="GO" id="GO:0005802">
    <property type="term" value="C:trans-Golgi network"/>
    <property type="evidence" value="ECO:0007669"/>
    <property type="project" value="TreeGrafter"/>
</dbReference>
<dbReference type="InterPro" id="IPR002088">
    <property type="entry name" value="Prenyl_trans_a"/>
</dbReference>
<dbReference type="Pfam" id="PF26254">
    <property type="entry name" value="Ig_TRAPPC9-Trs120_1st"/>
    <property type="match status" value="1"/>
</dbReference>
<dbReference type="Gene3D" id="1.25.40.120">
    <property type="entry name" value="Protein prenylyltransferase"/>
    <property type="match status" value="1"/>
</dbReference>
<evidence type="ECO:0000259" key="13">
    <source>
        <dbReference type="Pfam" id="PF08626"/>
    </source>
</evidence>
<feature type="domain" description="Trs120/TRAPPC9 N-terminal" evidence="13">
    <location>
        <begin position="1"/>
        <end position="363"/>
    </location>
</feature>
<dbReference type="SUPFAM" id="SSF56322">
    <property type="entry name" value="ADC synthase"/>
    <property type="match status" value="1"/>
</dbReference>
<evidence type="ECO:0000313" key="18">
    <source>
        <dbReference type="EMBL" id="EFY87276.1"/>
    </source>
</evidence>
<keyword evidence="19" id="KW-1185">Reference proteome</keyword>
<dbReference type="OrthoDB" id="27962at2759"/>
<dbReference type="Pfam" id="PF00117">
    <property type="entry name" value="GATase"/>
    <property type="match status" value="1"/>
</dbReference>
<evidence type="ECO:0000256" key="7">
    <source>
        <dbReference type="ARBA" id="ARBA00031329"/>
    </source>
</evidence>
<dbReference type="InterPro" id="IPR029062">
    <property type="entry name" value="Class_I_gatase-like"/>
</dbReference>
<dbReference type="InterPro" id="IPR058567">
    <property type="entry name" value="Ig_TRAPPC9_Trs120_3rd"/>
</dbReference>
<feature type="domain" description="Glutamine amidotransferase" evidence="10">
    <location>
        <begin position="1939"/>
        <end position="2163"/>
    </location>
</feature>
<evidence type="ECO:0000256" key="6">
    <source>
        <dbReference type="ARBA" id="ARBA00023034"/>
    </source>
</evidence>
<feature type="domain" description="Trs120/TRAPPC9 TPR region" evidence="14">
    <location>
        <begin position="395"/>
        <end position="702"/>
    </location>
</feature>
<dbReference type="UniPathway" id="UPA00077">
    <property type="reaction ID" value="UER00149"/>
</dbReference>
<dbReference type="CDD" id="cd01743">
    <property type="entry name" value="GATase1_Anthranilate_Synthase"/>
    <property type="match status" value="1"/>
</dbReference>
<dbReference type="Pfam" id="PF26283">
    <property type="entry name" value="Ig_TRAPPC9-Trs120_4th"/>
    <property type="match status" value="1"/>
</dbReference>
<feature type="region of interest" description="Disordered" evidence="9">
    <location>
        <begin position="2187"/>
        <end position="2208"/>
    </location>
</feature>
<evidence type="ECO:0000256" key="1">
    <source>
        <dbReference type="ARBA" id="ARBA00001000"/>
    </source>
</evidence>
<dbReference type="SUPFAM" id="SSF48439">
    <property type="entry name" value="Protein prenylyltransferase"/>
    <property type="match status" value="1"/>
</dbReference>
<evidence type="ECO:0000256" key="4">
    <source>
        <dbReference type="ARBA" id="ARBA00022909"/>
    </source>
</evidence>
<dbReference type="Pfam" id="PF04715">
    <property type="entry name" value="Anth_synt_I_N"/>
    <property type="match status" value="1"/>
</dbReference>
<dbReference type="Pfam" id="PF08626">
    <property type="entry name" value="TRAPPC9-Trs120"/>
    <property type="match status" value="1"/>
</dbReference>
<dbReference type="InterPro" id="IPR010117">
    <property type="entry name" value="PabB_fungal"/>
</dbReference>
<evidence type="ECO:0000259" key="14">
    <source>
        <dbReference type="Pfam" id="PF26251"/>
    </source>
</evidence>